<accession>A0A0F9NPW3</accession>
<protein>
    <recommendedName>
        <fullName evidence="1">Methyltransferase type 11 domain-containing protein</fullName>
    </recommendedName>
</protein>
<dbReference type="CDD" id="cd02440">
    <property type="entry name" value="AdoMet_MTases"/>
    <property type="match status" value="1"/>
</dbReference>
<organism evidence="2">
    <name type="scientific">marine sediment metagenome</name>
    <dbReference type="NCBI Taxonomy" id="412755"/>
    <lineage>
        <taxon>unclassified sequences</taxon>
        <taxon>metagenomes</taxon>
        <taxon>ecological metagenomes</taxon>
    </lineage>
</organism>
<dbReference type="PANTHER" id="PTHR43591">
    <property type="entry name" value="METHYLTRANSFERASE"/>
    <property type="match status" value="1"/>
</dbReference>
<dbReference type="EMBL" id="LAZR01003139">
    <property type="protein sequence ID" value="KKN21540.1"/>
    <property type="molecule type" value="Genomic_DNA"/>
</dbReference>
<evidence type="ECO:0000313" key="2">
    <source>
        <dbReference type="EMBL" id="KKN21540.1"/>
    </source>
</evidence>
<dbReference type="InterPro" id="IPR013216">
    <property type="entry name" value="Methyltransf_11"/>
</dbReference>
<dbReference type="InterPro" id="IPR029063">
    <property type="entry name" value="SAM-dependent_MTases_sf"/>
</dbReference>
<name>A0A0F9NPW3_9ZZZZ</name>
<dbReference type="SUPFAM" id="SSF53335">
    <property type="entry name" value="S-adenosyl-L-methionine-dependent methyltransferases"/>
    <property type="match status" value="1"/>
</dbReference>
<dbReference type="AlphaFoldDB" id="A0A0F9NPW3"/>
<dbReference type="Pfam" id="PF08241">
    <property type="entry name" value="Methyltransf_11"/>
    <property type="match status" value="1"/>
</dbReference>
<evidence type="ECO:0000259" key="1">
    <source>
        <dbReference type="Pfam" id="PF08241"/>
    </source>
</evidence>
<dbReference type="Gene3D" id="3.40.50.150">
    <property type="entry name" value="Vaccinia Virus protein VP39"/>
    <property type="match status" value="1"/>
</dbReference>
<gene>
    <name evidence="2" type="ORF">LCGC14_0924280</name>
</gene>
<comment type="caution">
    <text evidence="2">The sequence shown here is derived from an EMBL/GenBank/DDBJ whole genome shotgun (WGS) entry which is preliminary data.</text>
</comment>
<sequence length="248" mass="28953">MKKINDIEYHDIKEIAEIFHNRINQDEIRNYFESGKIKGKKIDNDWYSDEIGIKSFIEILKEERAFTIGPLEIDLSNIRMEGRILDIGGGGEGVIGQFKGKQVVSIDYSKSELEEAPDNEALKIIMDANDLKFLDDTFDTITAFYSVMYIPINDHKRVLQEIYRVLKPGGDFLLWDLTIPERSIEEKDIIFVIMNVKFKDKILDTGYGVKWDKIQDANHFIDLGKVVGFEVLEQQEEKNIFYIKFRKR</sequence>
<proteinExistence type="predicted"/>
<dbReference type="GO" id="GO:0008757">
    <property type="term" value="F:S-adenosylmethionine-dependent methyltransferase activity"/>
    <property type="evidence" value="ECO:0007669"/>
    <property type="project" value="InterPro"/>
</dbReference>
<feature type="domain" description="Methyltransferase type 11" evidence="1">
    <location>
        <begin position="85"/>
        <end position="173"/>
    </location>
</feature>
<reference evidence="2" key="1">
    <citation type="journal article" date="2015" name="Nature">
        <title>Complex archaea that bridge the gap between prokaryotes and eukaryotes.</title>
        <authorList>
            <person name="Spang A."/>
            <person name="Saw J.H."/>
            <person name="Jorgensen S.L."/>
            <person name="Zaremba-Niedzwiedzka K."/>
            <person name="Martijn J."/>
            <person name="Lind A.E."/>
            <person name="van Eijk R."/>
            <person name="Schleper C."/>
            <person name="Guy L."/>
            <person name="Ettema T.J."/>
        </authorList>
    </citation>
    <scope>NUCLEOTIDE SEQUENCE</scope>
</reference>